<organism evidence="3 4">
    <name type="scientific">Leifsonia kafniensis</name>
    <dbReference type="NCBI Taxonomy" id="475957"/>
    <lineage>
        <taxon>Bacteria</taxon>
        <taxon>Bacillati</taxon>
        <taxon>Actinomycetota</taxon>
        <taxon>Actinomycetes</taxon>
        <taxon>Micrococcales</taxon>
        <taxon>Microbacteriaceae</taxon>
        <taxon>Leifsonia</taxon>
    </lineage>
</organism>
<name>A0ABP7L8K2_9MICO</name>
<dbReference type="EMBL" id="BAABCN010000017">
    <property type="protein sequence ID" value="GAA3894928.1"/>
    <property type="molecule type" value="Genomic_DNA"/>
</dbReference>
<dbReference type="PANTHER" id="PTHR30137">
    <property type="entry name" value="LUCIFERASE-LIKE MONOOXYGENASE"/>
    <property type="match status" value="1"/>
</dbReference>
<keyword evidence="4" id="KW-1185">Reference proteome</keyword>
<evidence type="ECO:0000313" key="4">
    <source>
        <dbReference type="Proteomes" id="UP001501803"/>
    </source>
</evidence>
<dbReference type="CDD" id="cd00347">
    <property type="entry name" value="Flavin_utilizing_monoxygenases"/>
    <property type="match status" value="1"/>
</dbReference>
<dbReference type="PANTHER" id="PTHR30137:SF6">
    <property type="entry name" value="LUCIFERASE-LIKE MONOOXYGENASE"/>
    <property type="match status" value="1"/>
</dbReference>
<dbReference type="SUPFAM" id="SSF51679">
    <property type="entry name" value="Bacterial luciferase-like"/>
    <property type="match status" value="1"/>
</dbReference>
<evidence type="ECO:0000313" key="3">
    <source>
        <dbReference type="EMBL" id="GAA3894928.1"/>
    </source>
</evidence>
<dbReference type="InterPro" id="IPR019949">
    <property type="entry name" value="CmoO-like"/>
</dbReference>
<sequence>MTTPLRLSVLDLIPVRQNQSTSQALTASIALAQLADALGFERYWVAEHHNMPSVASTNPPVLIGILAANTQRIRVGSGGVMLPNHAPLVIAEQFGLLEAAFPGRIDLGLGRAPGSDPVITSLLRSSGAVSDVDAFPRNIGDITALLHPDGATVKLTSGNYELRATPAATGIPEVWLLGSSEFSAHLAAAQGLPYVFANHFSGDSTTHALNVYRREFTPSENLAAPRTFLTLNASVADTKEEATALALPQMQLMARLRSGQPLGPVATVEEAAATVMTPAQSEMIERMSANWIVDEPVNAAARIRSLAAEFGVDEVMLQPVGSAHAGASIDASPARLRTLELLAEQLLAAE</sequence>
<comment type="caution">
    <text evidence="3">The sequence shown here is derived from an EMBL/GenBank/DDBJ whole genome shotgun (WGS) entry which is preliminary data.</text>
</comment>
<dbReference type="InterPro" id="IPR050766">
    <property type="entry name" value="Bact_Lucif_Oxidored"/>
</dbReference>
<protein>
    <submittedName>
        <fullName evidence="3">LLM class flavin-dependent oxidoreductase</fullName>
    </submittedName>
</protein>
<dbReference type="InterPro" id="IPR036661">
    <property type="entry name" value="Luciferase-like_sf"/>
</dbReference>
<reference evidence="4" key="1">
    <citation type="journal article" date="2019" name="Int. J. Syst. Evol. Microbiol.">
        <title>The Global Catalogue of Microorganisms (GCM) 10K type strain sequencing project: providing services to taxonomists for standard genome sequencing and annotation.</title>
        <authorList>
            <consortium name="The Broad Institute Genomics Platform"/>
            <consortium name="The Broad Institute Genome Sequencing Center for Infectious Disease"/>
            <person name="Wu L."/>
            <person name="Ma J."/>
        </authorList>
    </citation>
    <scope>NUCLEOTIDE SEQUENCE [LARGE SCALE GENOMIC DNA]</scope>
    <source>
        <strain evidence="4">JCM 17021</strain>
    </source>
</reference>
<dbReference type="Proteomes" id="UP001501803">
    <property type="component" value="Unassembled WGS sequence"/>
</dbReference>
<feature type="domain" description="Luciferase-like" evidence="2">
    <location>
        <begin position="7"/>
        <end position="313"/>
    </location>
</feature>
<dbReference type="Gene3D" id="3.20.20.30">
    <property type="entry name" value="Luciferase-like domain"/>
    <property type="match status" value="1"/>
</dbReference>
<evidence type="ECO:0000256" key="1">
    <source>
        <dbReference type="ARBA" id="ARBA00007789"/>
    </source>
</evidence>
<accession>A0ABP7L8K2</accession>
<dbReference type="InterPro" id="IPR011251">
    <property type="entry name" value="Luciferase-like_dom"/>
</dbReference>
<proteinExistence type="predicted"/>
<comment type="similarity">
    <text evidence="1">To bacterial alkanal monooxygenase alpha and beta chains.</text>
</comment>
<dbReference type="RefSeq" id="WP_345069709.1">
    <property type="nucleotide sequence ID" value="NZ_BAABCN010000017.1"/>
</dbReference>
<evidence type="ECO:0000259" key="2">
    <source>
        <dbReference type="Pfam" id="PF00296"/>
    </source>
</evidence>
<gene>
    <name evidence="3" type="ORF">GCM10022381_40630</name>
</gene>
<dbReference type="NCBIfam" id="TIGR03558">
    <property type="entry name" value="oxido_grp_1"/>
    <property type="match status" value="1"/>
</dbReference>
<dbReference type="Pfam" id="PF00296">
    <property type="entry name" value="Bac_luciferase"/>
    <property type="match status" value="1"/>
</dbReference>